<dbReference type="EMBL" id="FNCJ01000007">
    <property type="protein sequence ID" value="SDH17307.1"/>
    <property type="molecule type" value="Genomic_DNA"/>
</dbReference>
<evidence type="ECO:0000313" key="3">
    <source>
        <dbReference type="Proteomes" id="UP000199706"/>
    </source>
</evidence>
<dbReference type="RefSeq" id="WP_090685969.1">
    <property type="nucleotide sequence ID" value="NZ_CADERL010000020.1"/>
</dbReference>
<evidence type="ECO:0000313" key="2">
    <source>
        <dbReference type="EMBL" id="SDH17307.1"/>
    </source>
</evidence>
<dbReference type="Proteomes" id="UP000199706">
    <property type="component" value="Unassembled WGS sequence"/>
</dbReference>
<reference evidence="2 3" key="1">
    <citation type="submission" date="2016-10" db="EMBL/GenBank/DDBJ databases">
        <authorList>
            <person name="de Groot N.N."/>
        </authorList>
    </citation>
    <scope>NUCLEOTIDE SEQUENCE [LARGE SCALE GENOMIC DNA]</scope>
    <source>
        <strain evidence="2 3">LMG 2247</strain>
    </source>
</reference>
<feature type="compositionally biased region" description="Polar residues" evidence="1">
    <location>
        <begin position="57"/>
        <end position="67"/>
    </location>
</feature>
<name>A0A1G8A8W2_9BURK</name>
<sequence length="67" mass="6304">MKGVWFSLVALALGVAGVVSVVPSIADAAGLARADVLASIAGRDVPGKAPLAATGDSGASGTTAAVK</sequence>
<gene>
    <name evidence="2" type="ORF">SAMN05216466_107349</name>
</gene>
<evidence type="ECO:0000256" key="1">
    <source>
        <dbReference type="SAM" id="MobiDB-lite"/>
    </source>
</evidence>
<dbReference type="AlphaFoldDB" id="A0A1G8A8W2"/>
<proteinExistence type="predicted"/>
<organism evidence="2 3">
    <name type="scientific">Paraburkholderia phenazinium</name>
    <dbReference type="NCBI Taxonomy" id="60549"/>
    <lineage>
        <taxon>Bacteria</taxon>
        <taxon>Pseudomonadati</taxon>
        <taxon>Pseudomonadota</taxon>
        <taxon>Betaproteobacteria</taxon>
        <taxon>Burkholderiales</taxon>
        <taxon>Burkholderiaceae</taxon>
        <taxon>Paraburkholderia</taxon>
    </lineage>
</organism>
<protein>
    <submittedName>
        <fullName evidence="2">Uncharacterized protein</fullName>
    </submittedName>
</protein>
<accession>A0A1G8A8W2</accession>
<feature type="region of interest" description="Disordered" evidence="1">
    <location>
        <begin position="46"/>
        <end position="67"/>
    </location>
</feature>